<comment type="caution">
    <text evidence="2">The sequence shown here is derived from an EMBL/GenBank/DDBJ whole genome shotgun (WGS) entry which is preliminary data.</text>
</comment>
<keyword evidence="1" id="KW-0472">Membrane</keyword>
<accession>A0A9D2WMT9</accession>
<keyword evidence="3" id="KW-1185">Reference proteome</keyword>
<dbReference type="Proteomes" id="UP000798488">
    <property type="component" value="Unassembled WGS sequence"/>
</dbReference>
<feature type="transmembrane region" description="Helical" evidence="1">
    <location>
        <begin position="6"/>
        <end position="23"/>
    </location>
</feature>
<reference evidence="2" key="1">
    <citation type="submission" date="2016-02" db="EMBL/GenBank/DDBJ databases">
        <title>Draft Genome Sequence of Sporotomaculum syntrophicum Strain FB, a Syntrophic Benzoate Degrader.</title>
        <authorList>
            <person name="Nobu M.K."/>
            <person name="Narihiro T."/>
            <person name="Qiu Y.-L."/>
            <person name="Ohashi A."/>
            <person name="Liu W.-T."/>
            <person name="Yuji S."/>
        </authorList>
    </citation>
    <scope>NUCLEOTIDE SEQUENCE</scope>
    <source>
        <strain evidence="2">FB</strain>
    </source>
</reference>
<name>A0A9D2WMT9_9FIRM</name>
<evidence type="ECO:0000313" key="3">
    <source>
        <dbReference type="Proteomes" id="UP000798488"/>
    </source>
</evidence>
<dbReference type="AlphaFoldDB" id="A0A9D2WMT9"/>
<gene>
    <name evidence="2" type="ORF">SPSYN_02138</name>
</gene>
<evidence type="ECO:0000313" key="2">
    <source>
        <dbReference type="EMBL" id="KAF1084362.1"/>
    </source>
</evidence>
<proteinExistence type="predicted"/>
<feature type="transmembrane region" description="Helical" evidence="1">
    <location>
        <begin position="64"/>
        <end position="86"/>
    </location>
</feature>
<feature type="transmembrane region" description="Helical" evidence="1">
    <location>
        <begin position="30"/>
        <end position="52"/>
    </location>
</feature>
<feature type="transmembrane region" description="Helical" evidence="1">
    <location>
        <begin position="93"/>
        <end position="113"/>
    </location>
</feature>
<sequence length="177" mass="20498">MPIMFIPFLYTAILALILVATVPKNKIHRLSIYGIIFGALFDIVLVTTTNFFNEFGYKNYGPFGLGGIHFAAPVAWSIFFIMYFYFLPRIKTYVYIYIIVAILSSIAFCQMITKLGVLYLAHGIIDSIIPFLIWFPTATWGYYKLTTYFDQQQHEGKRSMVFIPHPQPARKILKRNK</sequence>
<protein>
    <submittedName>
        <fullName evidence="2">Uncharacterized protein</fullName>
    </submittedName>
</protein>
<organism evidence="2 3">
    <name type="scientific">Sporotomaculum syntrophicum</name>
    <dbReference type="NCBI Taxonomy" id="182264"/>
    <lineage>
        <taxon>Bacteria</taxon>
        <taxon>Bacillati</taxon>
        <taxon>Bacillota</taxon>
        <taxon>Clostridia</taxon>
        <taxon>Eubacteriales</taxon>
        <taxon>Desulfallaceae</taxon>
        <taxon>Sporotomaculum</taxon>
    </lineage>
</organism>
<evidence type="ECO:0000256" key="1">
    <source>
        <dbReference type="SAM" id="Phobius"/>
    </source>
</evidence>
<keyword evidence="1" id="KW-0812">Transmembrane</keyword>
<feature type="transmembrane region" description="Helical" evidence="1">
    <location>
        <begin position="119"/>
        <end position="143"/>
    </location>
</feature>
<dbReference type="RefSeq" id="WP_202623812.1">
    <property type="nucleotide sequence ID" value="NZ_LSRS01000005.1"/>
</dbReference>
<dbReference type="EMBL" id="LSRS01000005">
    <property type="protein sequence ID" value="KAF1084362.1"/>
    <property type="molecule type" value="Genomic_DNA"/>
</dbReference>
<keyword evidence="1" id="KW-1133">Transmembrane helix</keyword>